<dbReference type="Pfam" id="PF00450">
    <property type="entry name" value="Peptidase_S10"/>
    <property type="match status" value="1"/>
</dbReference>
<keyword evidence="2 7" id="KW-0121">Carboxypeptidase</keyword>
<dbReference type="Proteomes" id="UP000631181">
    <property type="component" value="Unassembled WGS sequence"/>
</dbReference>
<accession>A0A8J8WGL3</accession>
<gene>
    <name evidence="8" type="ORF">PECM_008718</name>
</gene>
<protein>
    <recommendedName>
        <fullName evidence="7">Carboxypeptidase</fullName>
        <ecNumber evidence="7">3.4.16.-</ecNumber>
    </recommendedName>
</protein>
<sequence length="534" mass="59354">MRLRSIDILASWLCLSGGSIANGPFDELNGPAIGHTSFLRQRREYMISKSATIGSNQPKRSIKDPKYLNLKTKAFAVNGTAIPDVDFDIGESYAGLLPVSDIHGDERQLYFWYFPTDNLDATDAITIWLNGGPGCSSLEGLLQENGPFTWQYGTFKPVVNPYSWHHLTDMLWVDQPIGTGFSVGNANVTSQPDVAEQFLGFLKNFIELFGFQGRKIYVTGESYAGMFVPYIAHAMLEAKDTQLYNLDGIMLYDPTLAGRAVERELFAYSTYEAWSKLFAFNDTFSSYLRDRAASCGYTDYVNKYFLFPPLGKMPTVQSDCDLYMEIGNNAFNTNPCWDPYHLATTCPNLWDVLGAPGAFDYLPTGASIYFDRPEVKKAINAPQSSNWKECTDRSVFVNGTDQTAAAGLWSSQTVLPGVIERVTRALIGQGDMDYTILPNGTLFAIQNMTWGGAQGFQRAPDGEFYVPADTKQSAGSGIMGKTRTERGLTFVEVELCGHMVPQYQPSASFRHLEYMLGRVDSLGSREPFTVEIKV</sequence>
<dbReference type="GO" id="GO:0006508">
    <property type="term" value="P:proteolysis"/>
    <property type="evidence" value="ECO:0007669"/>
    <property type="project" value="UniProtKB-KW"/>
</dbReference>
<evidence type="ECO:0000256" key="4">
    <source>
        <dbReference type="ARBA" id="ARBA00022729"/>
    </source>
</evidence>
<dbReference type="PANTHER" id="PTHR11802">
    <property type="entry name" value="SERINE PROTEASE FAMILY S10 SERINE CARBOXYPEPTIDASE"/>
    <property type="match status" value="1"/>
</dbReference>
<name>A0A8J8WGL3_9EURO</name>
<dbReference type="InterPro" id="IPR018202">
    <property type="entry name" value="Ser_caboxypep_ser_AS"/>
</dbReference>
<keyword evidence="3 7" id="KW-0645">Protease</keyword>
<dbReference type="GO" id="GO:0072330">
    <property type="term" value="P:monocarboxylic acid biosynthetic process"/>
    <property type="evidence" value="ECO:0007669"/>
    <property type="project" value="UniProtKB-ARBA"/>
</dbReference>
<dbReference type="EC" id="3.4.16.-" evidence="7"/>
<dbReference type="PANTHER" id="PTHR11802:SF479">
    <property type="entry name" value="CARBOXYPEPTIDASE"/>
    <property type="match status" value="1"/>
</dbReference>
<keyword evidence="9" id="KW-1185">Reference proteome</keyword>
<dbReference type="OrthoDB" id="443318at2759"/>
<evidence type="ECO:0000256" key="2">
    <source>
        <dbReference type="ARBA" id="ARBA00022645"/>
    </source>
</evidence>
<feature type="signal peptide" evidence="7">
    <location>
        <begin position="1"/>
        <end position="21"/>
    </location>
</feature>
<dbReference type="GO" id="GO:0004185">
    <property type="term" value="F:serine-type carboxypeptidase activity"/>
    <property type="evidence" value="ECO:0007669"/>
    <property type="project" value="UniProtKB-UniRule"/>
</dbReference>
<keyword evidence="4 7" id="KW-0732">Signal</keyword>
<feature type="chain" id="PRO_5035338295" description="Carboxypeptidase" evidence="7">
    <location>
        <begin position="22"/>
        <end position="534"/>
    </location>
</feature>
<dbReference type="PRINTS" id="PR00724">
    <property type="entry name" value="CRBOXYPTASEC"/>
</dbReference>
<proteinExistence type="inferred from homology"/>
<evidence type="ECO:0000313" key="9">
    <source>
        <dbReference type="Proteomes" id="UP000631181"/>
    </source>
</evidence>
<comment type="similarity">
    <text evidence="1 7">Belongs to the peptidase S10 family.</text>
</comment>
<dbReference type="SUPFAM" id="SSF53474">
    <property type="entry name" value="alpha/beta-Hydrolases"/>
    <property type="match status" value="1"/>
</dbReference>
<keyword evidence="6" id="KW-0325">Glycoprotein</keyword>
<evidence type="ECO:0000256" key="1">
    <source>
        <dbReference type="ARBA" id="ARBA00009431"/>
    </source>
</evidence>
<reference evidence="8" key="1">
    <citation type="journal article" date="2020" name="Front. Microbiol.">
        <title>Gene regulatory networks of Penicillium echinulatum 2HH and Penicillium oxalicum 114-2 inferred by a computational biology approach.</title>
        <authorList>
            <person name="Lenz A.R."/>
            <person name="Galan-Vasquez E."/>
            <person name="Balbinot E."/>
            <person name="De Abreu F.P."/>
            <person name="De Oliveira N.S."/>
            <person name="Da Rosa L.O."/>
            <person name="De Avila E Silva S."/>
            <person name="Camassola M."/>
            <person name="Dillon A.J.P."/>
            <person name="Perez-Rueda E."/>
        </authorList>
    </citation>
    <scope>NUCLEOTIDE SEQUENCE</scope>
    <source>
        <strain evidence="8">S1M29</strain>
    </source>
</reference>
<organism evidence="8 9">
    <name type="scientific">Penicillium ucsense</name>
    <dbReference type="NCBI Taxonomy" id="2839758"/>
    <lineage>
        <taxon>Eukaryota</taxon>
        <taxon>Fungi</taxon>
        <taxon>Dikarya</taxon>
        <taxon>Ascomycota</taxon>
        <taxon>Pezizomycotina</taxon>
        <taxon>Eurotiomycetes</taxon>
        <taxon>Eurotiomycetidae</taxon>
        <taxon>Eurotiales</taxon>
        <taxon>Aspergillaceae</taxon>
        <taxon>Penicillium</taxon>
    </lineage>
</organism>
<dbReference type="FunFam" id="3.40.50.1820:FF:000118">
    <property type="entry name" value="Carboxypeptidase"/>
    <property type="match status" value="1"/>
</dbReference>
<dbReference type="GO" id="GO:0017000">
    <property type="term" value="P:antibiotic biosynthetic process"/>
    <property type="evidence" value="ECO:0007669"/>
    <property type="project" value="UniProtKB-ARBA"/>
</dbReference>
<evidence type="ECO:0000256" key="6">
    <source>
        <dbReference type="ARBA" id="ARBA00023180"/>
    </source>
</evidence>
<evidence type="ECO:0000256" key="5">
    <source>
        <dbReference type="ARBA" id="ARBA00022801"/>
    </source>
</evidence>
<dbReference type="EMBL" id="WIWV01000092">
    <property type="protein sequence ID" value="KAF7714219.1"/>
    <property type="molecule type" value="Genomic_DNA"/>
</dbReference>
<dbReference type="PROSITE" id="PS00131">
    <property type="entry name" value="CARBOXYPEPT_SER_SER"/>
    <property type="match status" value="1"/>
</dbReference>
<evidence type="ECO:0000256" key="3">
    <source>
        <dbReference type="ARBA" id="ARBA00022670"/>
    </source>
</evidence>
<dbReference type="Gene3D" id="3.40.50.1820">
    <property type="entry name" value="alpha/beta hydrolase"/>
    <property type="match status" value="1"/>
</dbReference>
<dbReference type="InterPro" id="IPR001563">
    <property type="entry name" value="Peptidase_S10"/>
</dbReference>
<evidence type="ECO:0000313" key="8">
    <source>
        <dbReference type="EMBL" id="KAF7714219.1"/>
    </source>
</evidence>
<evidence type="ECO:0000256" key="7">
    <source>
        <dbReference type="RuleBase" id="RU361156"/>
    </source>
</evidence>
<dbReference type="InterPro" id="IPR029058">
    <property type="entry name" value="AB_hydrolase_fold"/>
</dbReference>
<keyword evidence="5 7" id="KW-0378">Hydrolase</keyword>
<comment type="caution">
    <text evidence="8">The sequence shown here is derived from an EMBL/GenBank/DDBJ whole genome shotgun (WGS) entry which is preliminary data.</text>
</comment>
<dbReference type="AlphaFoldDB" id="A0A8J8WGL3"/>